<dbReference type="InParanoid" id="A0A1J7I6B0"/>
<evidence type="ECO:0000313" key="2">
    <source>
        <dbReference type="EMBL" id="OIW23175.1"/>
    </source>
</evidence>
<keyword evidence="1" id="KW-0732">Signal</keyword>
<reference evidence="2 3" key="1">
    <citation type="submission" date="2016-10" db="EMBL/GenBank/DDBJ databases">
        <title>Draft genome sequence of Coniochaeta ligniaria NRRL30616, a lignocellulolytic fungus for bioabatement of inhibitors in plant biomass hydrolysates.</title>
        <authorList>
            <consortium name="DOE Joint Genome Institute"/>
            <person name="Jimenez D.J."/>
            <person name="Hector R.E."/>
            <person name="Riley R."/>
            <person name="Sun H."/>
            <person name="Grigoriev I.V."/>
            <person name="Van Elsas J.D."/>
            <person name="Nichols N.N."/>
        </authorList>
    </citation>
    <scope>NUCLEOTIDE SEQUENCE [LARGE SCALE GENOMIC DNA]</scope>
    <source>
        <strain evidence="2 3">NRRL 30616</strain>
    </source>
</reference>
<organism evidence="2 3">
    <name type="scientific">Coniochaeta ligniaria NRRL 30616</name>
    <dbReference type="NCBI Taxonomy" id="1408157"/>
    <lineage>
        <taxon>Eukaryota</taxon>
        <taxon>Fungi</taxon>
        <taxon>Dikarya</taxon>
        <taxon>Ascomycota</taxon>
        <taxon>Pezizomycotina</taxon>
        <taxon>Sordariomycetes</taxon>
        <taxon>Sordariomycetidae</taxon>
        <taxon>Coniochaetales</taxon>
        <taxon>Coniochaetaceae</taxon>
        <taxon>Coniochaeta</taxon>
    </lineage>
</organism>
<dbReference type="AlphaFoldDB" id="A0A1J7I6B0"/>
<evidence type="ECO:0000313" key="3">
    <source>
        <dbReference type="Proteomes" id="UP000182658"/>
    </source>
</evidence>
<protein>
    <recommendedName>
        <fullName evidence="4">Secreted protein</fullName>
    </recommendedName>
</protein>
<keyword evidence="3" id="KW-1185">Reference proteome</keyword>
<evidence type="ECO:0008006" key="4">
    <source>
        <dbReference type="Google" id="ProtNLM"/>
    </source>
</evidence>
<proteinExistence type="predicted"/>
<sequence>MRLASCSRVAWILWVNFMLSVISHEHVTTACWTYWERLLRITRYIYPRRCTRAATSLQNTKSQCSEISAGSFVLRDKRQEDIRRRYKRWLQGRLQELSDGFLVWKYIHIP</sequence>
<dbReference type="Proteomes" id="UP000182658">
    <property type="component" value="Unassembled WGS sequence"/>
</dbReference>
<evidence type="ECO:0000256" key="1">
    <source>
        <dbReference type="SAM" id="SignalP"/>
    </source>
</evidence>
<feature type="signal peptide" evidence="1">
    <location>
        <begin position="1"/>
        <end position="24"/>
    </location>
</feature>
<feature type="chain" id="PRO_5013176427" description="Secreted protein" evidence="1">
    <location>
        <begin position="25"/>
        <end position="110"/>
    </location>
</feature>
<name>A0A1J7I6B0_9PEZI</name>
<accession>A0A1J7I6B0</accession>
<dbReference type="EMBL" id="KV875108">
    <property type="protein sequence ID" value="OIW23175.1"/>
    <property type="molecule type" value="Genomic_DNA"/>
</dbReference>
<gene>
    <name evidence="2" type="ORF">CONLIGDRAFT_143548</name>
</gene>